<reference evidence="2" key="1">
    <citation type="submission" date="2020-08" db="EMBL/GenBank/DDBJ databases">
        <title>Whole genome shotgun sequence of Polymorphospora rubra NBRC 101157.</title>
        <authorList>
            <person name="Komaki H."/>
            <person name="Tamura T."/>
        </authorList>
    </citation>
    <scope>NUCLEOTIDE SEQUENCE</scope>
    <source>
        <strain evidence="2">NBRC 101157</strain>
    </source>
</reference>
<feature type="transmembrane region" description="Helical" evidence="1">
    <location>
        <begin position="119"/>
        <end position="145"/>
    </location>
</feature>
<gene>
    <name evidence="2" type="ORF">Prubr_35810</name>
</gene>
<dbReference type="EMBL" id="AP023359">
    <property type="protein sequence ID" value="BCJ66560.1"/>
    <property type="molecule type" value="Genomic_DNA"/>
</dbReference>
<dbReference type="AlphaFoldDB" id="A0A810N115"/>
<keyword evidence="1" id="KW-0812">Transmembrane</keyword>
<evidence type="ECO:0000256" key="1">
    <source>
        <dbReference type="SAM" id="Phobius"/>
    </source>
</evidence>
<keyword evidence="1" id="KW-0472">Membrane</keyword>
<dbReference type="PANTHER" id="PTHR37305:SF1">
    <property type="entry name" value="MEMBRANE PROTEIN"/>
    <property type="match status" value="1"/>
</dbReference>
<feature type="transmembrane region" description="Helical" evidence="1">
    <location>
        <begin position="16"/>
        <end position="37"/>
    </location>
</feature>
<keyword evidence="1" id="KW-1133">Transmembrane helix</keyword>
<evidence type="ECO:0000313" key="2">
    <source>
        <dbReference type="EMBL" id="BCJ66560.1"/>
    </source>
</evidence>
<feature type="transmembrane region" description="Helical" evidence="1">
    <location>
        <begin position="78"/>
        <end position="98"/>
    </location>
</feature>
<name>A0A810N115_9ACTN</name>
<feature type="transmembrane region" description="Helical" evidence="1">
    <location>
        <begin position="191"/>
        <end position="213"/>
    </location>
</feature>
<sequence>MKLIGAELLKLRTTNTWWVFALIAVPLWAITLFFNYFQTSFLLNPEQFGGTVPENDPALEAVSDVVYLAANLYTNGQLFGLLIVMLLGVIVVTNEFFHQTATTTFLTSPHRTAVIVAKLVAASIIGVLFWVITTAANLVVTPLILNGLDTGAQLDQSGVWEAIGLNGLAYLLWAIFGVGFGVLIRSQMGATVAAIIFYFAGFIGAALFFSTFANRFGDWINNLQVLVPSLASQLMVSGTTLPGNPPQWVGAVVLIGYAVVTGVVGTLIVRKRDIS</sequence>
<dbReference type="RefSeq" id="WP_212826753.1">
    <property type="nucleotide sequence ID" value="NZ_AP023359.1"/>
</dbReference>
<keyword evidence="3" id="KW-1185">Reference proteome</keyword>
<feature type="transmembrane region" description="Helical" evidence="1">
    <location>
        <begin position="248"/>
        <end position="269"/>
    </location>
</feature>
<proteinExistence type="predicted"/>
<dbReference type="PANTHER" id="PTHR37305">
    <property type="entry name" value="INTEGRAL MEMBRANE PROTEIN-RELATED"/>
    <property type="match status" value="1"/>
</dbReference>
<organism evidence="2 3">
    <name type="scientific">Polymorphospora rubra</name>
    <dbReference type="NCBI Taxonomy" id="338584"/>
    <lineage>
        <taxon>Bacteria</taxon>
        <taxon>Bacillati</taxon>
        <taxon>Actinomycetota</taxon>
        <taxon>Actinomycetes</taxon>
        <taxon>Micromonosporales</taxon>
        <taxon>Micromonosporaceae</taxon>
        <taxon>Polymorphospora</taxon>
    </lineage>
</organism>
<feature type="transmembrane region" description="Helical" evidence="1">
    <location>
        <begin position="165"/>
        <end position="184"/>
    </location>
</feature>
<dbReference type="Proteomes" id="UP000680866">
    <property type="component" value="Chromosome"/>
</dbReference>
<dbReference type="KEGG" id="pry:Prubr_35810"/>
<protein>
    <submittedName>
        <fullName evidence="2">ABC transporter permease</fullName>
    </submittedName>
</protein>
<accession>A0A810N115</accession>
<evidence type="ECO:0000313" key="3">
    <source>
        <dbReference type="Proteomes" id="UP000680866"/>
    </source>
</evidence>